<feature type="chain" id="PRO_5022690382" description="Secreted protein" evidence="1">
    <location>
        <begin position="34"/>
        <end position="88"/>
    </location>
</feature>
<feature type="signal peptide" evidence="1">
    <location>
        <begin position="1"/>
        <end position="33"/>
    </location>
</feature>
<accession>A0A5B7K339</accession>
<organism evidence="2 3">
    <name type="scientific">Portunus trituberculatus</name>
    <name type="common">Swimming crab</name>
    <name type="synonym">Neptunus trituberculatus</name>
    <dbReference type="NCBI Taxonomy" id="210409"/>
    <lineage>
        <taxon>Eukaryota</taxon>
        <taxon>Metazoa</taxon>
        <taxon>Ecdysozoa</taxon>
        <taxon>Arthropoda</taxon>
        <taxon>Crustacea</taxon>
        <taxon>Multicrustacea</taxon>
        <taxon>Malacostraca</taxon>
        <taxon>Eumalacostraca</taxon>
        <taxon>Eucarida</taxon>
        <taxon>Decapoda</taxon>
        <taxon>Pleocyemata</taxon>
        <taxon>Brachyura</taxon>
        <taxon>Eubrachyura</taxon>
        <taxon>Portunoidea</taxon>
        <taxon>Portunidae</taxon>
        <taxon>Portuninae</taxon>
        <taxon>Portunus</taxon>
    </lineage>
</organism>
<dbReference type="AlphaFoldDB" id="A0A5B7K339"/>
<protein>
    <recommendedName>
        <fullName evidence="4">Secreted protein</fullName>
    </recommendedName>
</protein>
<evidence type="ECO:0008006" key="4">
    <source>
        <dbReference type="Google" id="ProtNLM"/>
    </source>
</evidence>
<proteinExistence type="predicted"/>
<reference evidence="2 3" key="1">
    <citation type="submission" date="2019-05" db="EMBL/GenBank/DDBJ databases">
        <title>Another draft genome of Portunus trituberculatus and its Hox gene families provides insights of decapod evolution.</title>
        <authorList>
            <person name="Jeong J.-H."/>
            <person name="Song I."/>
            <person name="Kim S."/>
            <person name="Choi T."/>
            <person name="Kim D."/>
            <person name="Ryu S."/>
            <person name="Kim W."/>
        </authorList>
    </citation>
    <scope>NUCLEOTIDE SEQUENCE [LARGE SCALE GENOMIC DNA]</scope>
    <source>
        <tissue evidence="2">Muscle</tissue>
    </source>
</reference>
<name>A0A5B7K339_PORTR</name>
<dbReference type="EMBL" id="VSRR010136413">
    <property type="protein sequence ID" value="MPD03511.1"/>
    <property type="molecule type" value="Genomic_DNA"/>
</dbReference>
<evidence type="ECO:0000256" key="1">
    <source>
        <dbReference type="SAM" id="SignalP"/>
    </source>
</evidence>
<evidence type="ECO:0000313" key="2">
    <source>
        <dbReference type="EMBL" id="MPD03511.1"/>
    </source>
</evidence>
<keyword evidence="3" id="KW-1185">Reference proteome</keyword>
<comment type="caution">
    <text evidence="2">The sequence shown here is derived from an EMBL/GenBank/DDBJ whole genome shotgun (WGS) entry which is preliminary data.</text>
</comment>
<sequence length="88" mass="9525">MCHDVPIPDPCTTPSSIRYLASLSLLLVQSVAASLTSLSTPVAPQPRVLPCPHGSCWYNICLCMDADDVTCFLRLHTTKPCVCVCFTV</sequence>
<keyword evidence="1" id="KW-0732">Signal</keyword>
<gene>
    <name evidence="2" type="ORF">E2C01_099152</name>
</gene>
<evidence type="ECO:0000313" key="3">
    <source>
        <dbReference type="Proteomes" id="UP000324222"/>
    </source>
</evidence>
<dbReference type="Proteomes" id="UP000324222">
    <property type="component" value="Unassembled WGS sequence"/>
</dbReference>